<dbReference type="AlphaFoldDB" id="A0A2V3PQL0"/>
<accession>A0A2V3PQL0</accession>
<dbReference type="SUPFAM" id="SSF56925">
    <property type="entry name" value="OMPA-like"/>
    <property type="match status" value="1"/>
</dbReference>
<dbReference type="OrthoDB" id="945117at2"/>
<protein>
    <submittedName>
        <fullName evidence="2">Outer membrane protein with beta-barrel domain</fullName>
    </submittedName>
</protein>
<evidence type="ECO:0000313" key="2">
    <source>
        <dbReference type="EMBL" id="PXV65935.1"/>
    </source>
</evidence>
<feature type="chain" id="PRO_5016053517" evidence="1">
    <location>
        <begin position="20"/>
        <end position="189"/>
    </location>
</feature>
<proteinExistence type="predicted"/>
<dbReference type="Proteomes" id="UP000247973">
    <property type="component" value="Unassembled WGS sequence"/>
</dbReference>
<dbReference type="InterPro" id="IPR011250">
    <property type="entry name" value="OMP/PagP_B-barrel"/>
</dbReference>
<keyword evidence="1" id="KW-0732">Signal</keyword>
<evidence type="ECO:0000256" key="1">
    <source>
        <dbReference type="SAM" id="SignalP"/>
    </source>
</evidence>
<feature type="signal peptide" evidence="1">
    <location>
        <begin position="1"/>
        <end position="19"/>
    </location>
</feature>
<keyword evidence="3" id="KW-1185">Reference proteome</keyword>
<evidence type="ECO:0000313" key="3">
    <source>
        <dbReference type="Proteomes" id="UP000247973"/>
    </source>
</evidence>
<dbReference type="EMBL" id="QICL01000006">
    <property type="protein sequence ID" value="PXV65935.1"/>
    <property type="molecule type" value="Genomic_DNA"/>
</dbReference>
<sequence length="189" mass="20153">MKKLILFAILLLGTGIANAQIGKGNVLMGGDLANLNINFSNQTSFQITPRAAWFIEDGLAVGAYGQFGFNHINGQDGNTYTYGVGPLARYFVNLKELPSLGQTKFFVEGSVGFEGANNTVNNSHTNGMGFGFGPGISYFITPSVGVEALLKYNGIVGFGSTTYTNGLSLGIGFQIYLPSKKMIKEIKSL</sequence>
<comment type="caution">
    <text evidence="2">The sequence shown here is derived from an EMBL/GenBank/DDBJ whole genome shotgun (WGS) entry which is preliminary data.</text>
</comment>
<organism evidence="2 3">
    <name type="scientific">Dysgonomonas alginatilytica</name>
    <dbReference type="NCBI Taxonomy" id="1605892"/>
    <lineage>
        <taxon>Bacteria</taxon>
        <taxon>Pseudomonadati</taxon>
        <taxon>Bacteroidota</taxon>
        <taxon>Bacteroidia</taxon>
        <taxon>Bacteroidales</taxon>
        <taxon>Dysgonomonadaceae</taxon>
        <taxon>Dysgonomonas</taxon>
    </lineage>
</organism>
<gene>
    <name evidence="2" type="ORF">CLV62_106109</name>
</gene>
<reference evidence="2 3" key="1">
    <citation type="submission" date="2018-03" db="EMBL/GenBank/DDBJ databases">
        <title>Genomic Encyclopedia of Archaeal and Bacterial Type Strains, Phase II (KMG-II): from individual species to whole genera.</title>
        <authorList>
            <person name="Goeker M."/>
        </authorList>
    </citation>
    <scope>NUCLEOTIDE SEQUENCE [LARGE SCALE GENOMIC DNA]</scope>
    <source>
        <strain evidence="2 3">DSM 100214</strain>
    </source>
</reference>
<dbReference type="RefSeq" id="WP_110310122.1">
    <property type="nucleotide sequence ID" value="NZ_QICL01000006.1"/>
</dbReference>
<name>A0A2V3PQL0_9BACT</name>